<keyword evidence="2 8" id="KW-0488">Methylation</keyword>
<dbReference type="Gene3D" id="2.40.30.10">
    <property type="entry name" value="Translation factors"/>
    <property type="match status" value="1"/>
</dbReference>
<evidence type="ECO:0000256" key="9">
    <source>
        <dbReference type="RuleBase" id="RU003905"/>
    </source>
</evidence>
<dbReference type="InterPro" id="IPR009000">
    <property type="entry name" value="Transl_B-barrel_sf"/>
</dbReference>
<protein>
    <recommendedName>
        <fullName evidence="7 8">Large ribosomal subunit protein uL3</fullName>
    </recommendedName>
</protein>
<evidence type="ECO:0000256" key="1">
    <source>
        <dbReference type="ARBA" id="ARBA00006540"/>
    </source>
</evidence>
<keyword evidence="3 8" id="KW-0699">rRNA-binding</keyword>
<evidence type="ECO:0000256" key="5">
    <source>
        <dbReference type="ARBA" id="ARBA00022980"/>
    </source>
</evidence>
<comment type="caution">
    <text evidence="12">The sequence shown here is derived from an EMBL/GenBank/DDBJ whole genome shotgun (WGS) entry which is preliminary data.</text>
</comment>
<accession>A0ABS1DAW1</accession>
<dbReference type="EMBL" id="NRRL01000002">
    <property type="protein sequence ID" value="MBK1666863.1"/>
    <property type="molecule type" value="Genomic_DNA"/>
</dbReference>
<dbReference type="PROSITE" id="PS00474">
    <property type="entry name" value="RIBOSOMAL_L3"/>
    <property type="match status" value="1"/>
</dbReference>
<feature type="region of interest" description="Disordered" evidence="11">
    <location>
        <begin position="215"/>
        <end position="285"/>
    </location>
</feature>
<dbReference type="Proteomes" id="UP001296873">
    <property type="component" value="Unassembled WGS sequence"/>
</dbReference>
<name>A0ABS1DAW1_9PROT</name>
<gene>
    <name evidence="8" type="primary">rplC</name>
    <name evidence="12" type="ORF">CKO28_02240</name>
</gene>
<keyword evidence="6 8" id="KW-0687">Ribonucleoprotein</keyword>
<keyword evidence="4 8" id="KW-0694">RNA-binding</keyword>
<dbReference type="PANTHER" id="PTHR11229">
    <property type="entry name" value="50S RIBOSOMAL PROTEIN L3"/>
    <property type="match status" value="1"/>
</dbReference>
<evidence type="ECO:0000256" key="4">
    <source>
        <dbReference type="ARBA" id="ARBA00022884"/>
    </source>
</evidence>
<dbReference type="InterPro" id="IPR000597">
    <property type="entry name" value="Ribosomal_uL3"/>
</dbReference>
<evidence type="ECO:0000256" key="2">
    <source>
        <dbReference type="ARBA" id="ARBA00022481"/>
    </source>
</evidence>
<evidence type="ECO:0000256" key="8">
    <source>
        <dbReference type="HAMAP-Rule" id="MF_01325"/>
    </source>
</evidence>
<keyword evidence="13" id="KW-1185">Reference proteome</keyword>
<evidence type="ECO:0000256" key="11">
    <source>
        <dbReference type="SAM" id="MobiDB-lite"/>
    </source>
</evidence>
<evidence type="ECO:0000256" key="3">
    <source>
        <dbReference type="ARBA" id="ARBA00022730"/>
    </source>
</evidence>
<comment type="subunit">
    <text evidence="8 10">Part of the 50S ribosomal subunit. Forms a cluster with proteins L14 and L19.</text>
</comment>
<organism evidence="12 13">
    <name type="scientific">Rhodovibrio sodomensis</name>
    <dbReference type="NCBI Taxonomy" id="1088"/>
    <lineage>
        <taxon>Bacteria</taxon>
        <taxon>Pseudomonadati</taxon>
        <taxon>Pseudomonadota</taxon>
        <taxon>Alphaproteobacteria</taxon>
        <taxon>Rhodospirillales</taxon>
        <taxon>Rhodovibrionaceae</taxon>
        <taxon>Rhodovibrio</taxon>
    </lineage>
</organism>
<reference evidence="12 13" key="1">
    <citation type="journal article" date="2020" name="Microorganisms">
        <title>Osmotic Adaptation and Compatible Solute Biosynthesis of Phototrophic Bacteria as Revealed from Genome Analyses.</title>
        <authorList>
            <person name="Imhoff J.F."/>
            <person name="Rahn T."/>
            <person name="Kunzel S."/>
            <person name="Keller A."/>
            <person name="Neulinger S.C."/>
        </authorList>
    </citation>
    <scope>NUCLEOTIDE SEQUENCE [LARGE SCALE GENOMIC DNA]</scope>
    <source>
        <strain evidence="12 13">DSM 9895</strain>
    </source>
</reference>
<proteinExistence type="inferred from homology"/>
<feature type="modified residue" description="N5-methylglutamine" evidence="8">
    <location>
        <position position="151"/>
    </location>
</feature>
<dbReference type="Gene3D" id="3.30.160.810">
    <property type="match status" value="1"/>
</dbReference>
<sequence>MRTGVLAKKVGMTRVFTEAGRHVPVTVLQVDSCQVTAVRTQDKDGYTAVQLGAGKAKAKNVSKAQRGHFGKAKVPPKQKLGEFRVSEDALLKPGQELSAAHFVPGQYVDASGITIGRGFAGVMKRHNFSGLRATHGVSAVHRSQGSTGQMQDPGKVFKGKKMHGHMGQKKVTSQSLQVVSVDGERNLIMVRGNVPGSDGSWVRVADAVKRALPENAPFPAGLRGTDDAQVSAEQDPLAETAEELEGDQGATAAEDSGAGEQGAQYGGQSSGGEGSGAGGDEKKDE</sequence>
<dbReference type="HAMAP" id="MF_01325_B">
    <property type="entry name" value="Ribosomal_uL3_B"/>
    <property type="match status" value="1"/>
</dbReference>
<comment type="similarity">
    <text evidence="1 8 9">Belongs to the universal ribosomal protein uL3 family.</text>
</comment>
<dbReference type="InterPro" id="IPR019927">
    <property type="entry name" value="Ribosomal_uL3_bac/org-type"/>
</dbReference>
<dbReference type="PANTHER" id="PTHR11229:SF16">
    <property type="entry name" value="LARGE RIBOSOMAL SUBUNIT PROTEIN UL3C"/>
    <property type="match status" value="1"/>
</dbReference>
<evidence type="ECO:0000256" key="10">
    <source>
        <dbReference type="RuleBase" id="RU003906"/>
    </source>
</evidence>
<feature type="compositionally biased region" description="Gly residues" evidence="11">
    <location>
        <begin position="264"/>
        <end position="278"/>
    </location>
</feature>
<evidence type="ECO:0000256" key="6">
    <source>
        <dbReference type="ARBA" id="ARBA00023274"/>
    </source>
</evidence>
<dbReference type="Pfam" id="PF00297">
    <property type="entry name" value="Ribosomal_L3"/>
    <property type="match status" value="1"/>
</dbReference>
<dbReference type="SUPFAM" id="SSF50447">
    <property type="entry name" value="Translation proteins"/>
    <property type="match status" value="1"/>
</dbReference>
<dbReference type="GO" id="GO:0005840">
    <property type="term" value="C:ribosome"/>
    <property type="evidence" value="ECO:0007669"/>
    <property type="project" value="UniProtKB-KW"/>
</dbReference>
<evidence type="ECO:0000313" key="13">
    <source>
        <dbReference type="Proteomes" id="UP001296873"/>
    </source>
</evidence>
<evidence type="ECO:0000313" key="12">
    <source>
        <dbReference type="EMBL" id="MBK1666863.1"/>
    </source>
</evidence>
<dbReference type="NCBIfam" id="TIGR03625">
    <property type="entry name" value="L3_bact"/>
    <property type="match status" value="1"/>
</dbReference>
<evidence type="ECO:0000256" key="7">
    <source>
        <dbReference type="ARBA" id="ARBA00035243"/>
    </source>
</evidence>
<keyword evidence="5 8" id="KW-0689">Ribosomal protein</keyword>
<comment type="PTM">
    <text evidence="8">Methylated by PrmB.</text>
</comment>
<comment type="function">
    <text evidence="8 10">One of the primary rRNA binding proteins, it binds directly near the 3'-end of the 23S rRNA, where it nucleates assembly of the 50S subunit.</text>
</comment>
<dbReference type="InterPro" id="IPR019926">
    <property type="entry name" value="Ribosomal_uL3_CS"/>
</dbReference>